<reference evidence="2 3" key="1">
    <citation type="submission" date="2016-11" db="EMBL/GenBank/DDBJ databases">
        <authorList>
            <person name="Jaros S."/>
            <person name="Januszkiewicz K."/>
            <person name="Wedrychowicz H."/>
        </authorList>
    </citation>
    <scope>NUCLEOTIDE SEQUENCE [LARGE SCALE GENOMIC DNA]</scope>
    <source>
        <strain evidence="2 3">CGMCC 1.7049</strain>
    </source>
</reference>
<organism evidence="2 3">
    <name type="scientific">Hydrocarboniphaga daqingensis</name>
    <dbReference type="NCBI Taxonomy" id="490188"/>
    <lineage>
        <taxon>Bacteria</taxon>
        <taxon>Pseudomonadati</taxon>
        <taxon>Pseudomonadota</taxon>
        <taxon>Gammaproteobacteria</taxon>
        <taxon>Nevskiales</taxon>
        <taxon>Nevskiaceae</taxon>
        <taxon>Hydrocarboniphaga</taxon>
    </lineage>
</organism>
<evidence type="ECO:0000313" key="2">
    <source>
        <dbReference type="EMBL" id="SHH17379.1"/>
    </source>
</evidence>
<accession>A0A1M5QUJ1</accession>
<keyword evidence="1" id="KW-0732">Signal</keyword>
<evidence type="ECO:0000256" key="1">
    <source>
        <dbReference type="SAM" id="SignalP"/>
    </source>
</evidence>
<proteinExistence type="predicted"/>
<dbReference type="Proteomes" id="UP000199758">
    <property type="component" value="Unassembled WGS sequence"/>
</dbReference>
<gene>
    <name evidence="2" type="ORF">SAMN04488068_2818</name>
</gene>
<dbReference type="AlphaFoldDB" id="A0A1M5QUJ1"/>
<feature type="signal peptide" evidence="1">
    <location>
        <begin position="1"/>
        <end position="22"/>
    </location>
</feature>
<dbReference type="STRING" id="490188.SAMN04488068_2818"/>
<feature type="chain" id="PRO_5012477433" description="Secreted protein" evidence="1">
    <location>
        <begin position="23"/>
        <end position="88"/>
    </location>
</feature>
<dbReference type="EMBL" id="FQWZ01000006">
    <property type="protein sequence ID" value="SHH17379.1"/>
    <property type="molecule type" value="Genomic_DNA"/>
</dbReference>
<protein>
    <recommendedName>
        <fullName evidence="4">Secreted protein</fullName>
    </recommendedName>
</protein>
<dbReference type="RefSeq" id="WP_072898281.1">
    <property type="nucleotide sequence ID" value="NZ_FQWZ01000006.1"/>
</dbReference>
<keyword evidence="3" id="KW-1185">Reference proteome</keyword>
<dbReference type="PROSITE" id="PS51257">
    <property type="entry name" value="PROKAR_LIPOPROTEIN"/>
    <property type="match status" value="1"/>
</dbReference>
<sequence length="88" mass="8704">MTTSKLVATGLAALLAATLVGCNNNGSDGDGDGTPPPAAANVNDLATQQVNTRTCEQLKSDEINSVAIAETEEAVNVASLTPACASGT</sequence>
<name>A0A1M5QUJ1_9GAMM</name>
<evidence type="ECO:0000313" key="3">
    <source>
        <dbReference type="Proteomes" id="UP000199758"/>
    </source>
</evidence>
<evidence type="ECO:0008006" key="4">
    <source>
        <dbReference type="Google" id="ProtNLM"/>
    </source>
</evidence>